<sequence length="475" mass="52561">MFSGLFLLMCLLEMSFKAAQFSNILSTFLSLSSLSPPPLPLYLPEAFELVLRHGRNSTLLVLKAEFPGLGGGAQGAVGQLFLDVSLYILGSDSSVEHMVQAFFTRLFPLTYRHLLGGGAAPISEECLRGSWKDSIAFGPYPKLMMTRLSRSLLATRVFLQALNLGIEVVNTTDHLRPGRDCGRALLRLWYCPHCQGLLGAPACKGFCQTLMSGCLGGAVEVQPHWRGYVEGLGKLAGAMRGEQDMEAVMMRLHVLLWLPLPLSLTLSLHPSLQVRSTCGHAPQRVSRSVAPFPDQTPAAQAFRIPQPFPYDPEETLAGRRREFISSLRGFSSFFSGLGEALCSREPAAPMLLCLTSWENQNKSAKNSGKKIVDLHKSGSSSGAISKRLKVPRSSVQAIVCKYKHHGTTQPSYGSGRRRVLLSRLQPKLVPLLARVVFCGRSHRSSSYRRSTFHFLCFFVFVIHTWFLSHNYMFLI</sequence>
<reference evidence="18" key="3">
    <citation type="submission" date="2025-09" db="UniProtKB">
        <authorList>
            <consortium name="Ensembl"/>
        </authorList>
    </citation>
    <scope>IDENTIFICATION</scope>
</reference>
<dbReference type="Pfam" id="PF25787">
    <property type="entry name" value="HTH_SB"/>
    <property type="match status" value="1"/>
</dbReference>
<evidence type="ECO:0000256" key="4">
    <source>
        <dbReference type="ARBA" id="ARBA00022475"/>
    </source>
</evidence>
<evidence type="ECO:0000256" key="1">
    <source>
        <dbReference type="ARBA" id="ARBA00004471"/>
    </source>
</evidence>
<evidence type="ECO:0000256" key="16">
    <source>
        <dbReference type="SAM" id="SignalP"/>
    </source>
</evidence>
<dbReference type="SUPFAM" id="SSF46689">
    <property type="entry name" value="Homeodomain-like"/>
    <property type="match status" value="1"/>
</dbReference>
<evidence type="ECO:0000259" key="17">
    <source>
        <dbReference type="Pfam" id="PF25787"/>
    </source>
</evidence>
<keyword evidence="15" id="KW-0812">Transmembrane</keyword>
<evidence type="ECO:0000256" key="8">
    <source>
        <dbReference type="ARBA" id="ARBA00023136"/>
    </source>
</evidence>
<name>A0A4W5PT21_9TELE</name>
<evidence type="ECO:0000256" key="13">
    <source>
        <dbReference type="RuleBase" id="RU003518"/>
    </source>
</evidence>
<organism evidence="18 19">
    <name type="scientific">Hucho hucho</name>
    <name type="common">huchen</name>
    <dbReference type="NCBI Taxonomy" id="62062"/>
    <lineage>
        <taxon>Eukaryota</taxon>
        <taxon>Metazoa</taxon>
        <taxon>Chordata</taxon>
        <taxon>Craniata</taxon>
        <taxon>Vertebrata</taxon>
        <taxon>Euteleostomi</taxon>
        <taxon>Actinopterygii</taxon>
        <taxon>Neopterygii</taxon>
        <taxon>Teleostei</taxon>
        <taxon>Protacanthopterygii</taxon>
        <taxon>Salmoniformes</taxon>
        <taxon>Salmonidae</taxon>
        <taxon>Salmoninae</taxon>
        <taxon>Hucho</taxon>
    </lineage>
</organism>
<keyword evidence="15" id="KW-1133">Transmembrane helix</keyword>
<dbReference type="PANTHER" id="PTHR10822:SF4">
    <property type="entry name" value="GLYPICAN-3"/>
    <property type="match status" value="1"/>
</dbReference>
<evidence type="ECO:0000256" key="7">
    <source>
        <dbReference type="ARBA" id="ARBA00022974"/>
    </source>
</evidence>
<keyword evidence="8 14" id="KW-0472">Membrane</keyword>
<keyword evidence="19" id="KW-1185">Reference proteome</keyword>
<dbReference type="InterPro" id="IPR057667">
    <property type="entry name" value="HTH_SB"/>
</dbReference>
<evidence type="ECO:0000256" key="6">
    <source>
        <dbReference type="ARBA" id="ARBA00022729"/>
    </source>
</evidence>
<keyword evidence="4" id="KW-1003">Cell membrane</keyword>
<keyword evidence="11 14" id="KW-0357">Heparan sulfate</keyword>
<evidence type="ECO:0000313" key="18">
    <source>
        <dbReference type="Ensembl" id="ENSHHUP00000067906.1"/>
    </source>
</evidence>
<dbReference type="Proteomes" id="UP000314982">
    <property type="component" value="Unassembled WGS sequence"/>
</dbReference>
<dbReference type="AlphaFoldDB" id="A0A4W5PT21"/>
<evidence type="ECO:0000256" key="5">
    <source>
        <dbReference type="ARBA" id="ARBA00022622"/>
    </source>
</evidence>
<keyword evidence="9" id="KW-1015">Disulfide bond</keyword>
<evidence type="ECO:0000256" key="15">
    <source>
        <dbReference type="SAM" id="Phobius"/>
    </source>
</evidence>
<feature type="signal peptide" evidence="16">
    <location>
        <begin position="1"/>
        <end position="19"/>
    </location>
</feature>
<dbReference type="InterPro" id="IPR036388">
    <property type="entry name" value="WH-like_DNA-bd_sf"/>
</dbReference>
<evidence type="ECO:0000256" key="10">
    <source>
        <dbReference type="ARBA" id="ARBA00023180"/>
    </source>
</evidence>
<feature type="transmembrane region" description="Helical" evidence="15">
    <location>
        <begin position="452"/>
        <end position="474"/>
    </location>
</feature>
<feature type="chain" id="PRO_5021260271" description="Glypican-3" evidence="16">
    <location>
        <begin position="20"/>
        <end position="475"/>
    </location>
</feature>
<evidence type="ECO:0000256" key="2">
    <source>
        <dbReference type="ARBA" id="ARBA00010260"/>
    </source>
</evidence>
<evidence type="ECO:0000256" key="11">
    <source>
        <dbReference type="ARBA" id="ARBA00023207"/>
    </source>
</evidence>
<evidence type="ECO:0000256" key="3">
    <source>
        <dbReference type="ARBA" id="ARBA00014712"/>
    </source>
</evidence>
<dbReference type="GO" id="GO:0005576">
    <property type="term" value="C:extracellular region"/>
    <property type="evidence" value="ECO:0007669"/>
    <property type="project" value="TreeGrafter"/>
</dbReference>
<keyword evidence="10" id="KW-0325">Glycoprotein</keyword>
<dbReference type="InterPro" id="IPR009057">
    <property type="entry name" value="Homeodomain-like_sf"/>
</dbReference>
<dbReference type="GO" id="GO:0009986">
    <property type="term" value="C:cell surface"/>
    <property type="evidence" value="ECO:0007669"/>
    <property type="project" value="TreeGrafter"/>
</dbReference>
<comment type="function">
    <text evidence="14">Cell surface proteoglycan.</text>
</comment>
<reference evidence="18" key="2">
    <citation type="submission" date="2025-08" db="UniProtKB">
        <authorList>
            <consortium name="Ensembl"/>
        </authorList>
    </citation>
    <scope>IDENTIFICATION</scope>
</reference>
<reference evidence="19" key="1">
    <citation type="submission" date="2018-06" db="EMBL/GenBank/DDBJ databases">
        <title>Genome assembly of Danube salmon.</title>
        <authorList>
            <person name="Macqueen D.J."/>
            <person name="Gundappa M.K."/>
        </authorList>
    </citation>
    <scope>NUCLEOTIDE SEQUENCE [LARGE SCALE GENOMIC DNA]</scope>
</reference>
<evidence type="ECO:0000256" key="12">
    <source>
        <dbReference type="ARBA" id="ARBA00023288"/>
    </source>
</evidence>
<dbReference type="GO" id="GO:0090263">
    <property type="term" value="P:positive regulation of canonical Wnt signaling pathway"/>
    <property type="evidence" value="ECO:0007669"/>
    <property type="project" value="TreeGrafter"/>
</dbReference>
<dbReference type="GeneTree" id="ENSGT01050000244955"/>
<dbReference type="GO" id="GO:0016477">
    <property type="term" value="P:cell migration"/>
    <property type="evidence" value="ECO:0007669"/>
    <property type="project" value="TreeGrafter"/>
</dbReference>
<evidence type="ECO:0000256" key="14">
    <source>
        <dbReference type="RuleBase" id="RU003519"/>
    </source>
</evidence>
<comment type="subcellular location">
    <subcellularLocation>
        <location evidence="1">Cell membrane</location>
        <topology evidence="1">Lipid-anchor</topology>
        <topology evidence="1">GPI-anchor</topology>
        <orientation evidence="1">Extracellular side</orientation>
    </subcellularLocation>
</comment>
<proteinExistence type="inferred from homology"/>
<dbReference type="InterPro" id="IPR001863">
    <property type="entry name" value="Glypican"/>
</dbReference>
<dbReference type="GO" id="GO:1905475">
    <property type="term" value="P:regulation of protein localization to membrane"/>
    <property type="evidence" value="ECO:0007669"/>
    <property type="project" value="TreeGrafter"/>
</dbReference>
<dbReference type="PANTHER" id="PTHR10822">
    <property type="entry name" value="GLYPICAN"/>
    <property type="match status" value="1"/>
</dbReference>
<comment type="similarity">
    <text evidence="2 13">Belongs to the glypican family.</text>
</comment>
<dbReference type="GO" id="GO:0098552">
    <property type="term" value="C:side of membrane"/>
    <property type="evidence" value="ECO:0007669"/>
    <property type="project" value="UniProtKB-KW"/>
</dbReference>
<accession>A0A4W5PT21</accession>
<dbReference type="Ensembl" id="ENSHHUT00000070188.1">
    <property type="protein sequence ID" value="ENSHHUP00000067906.1"/>
    <property type="gene ID" value="ENSHHUG00000040029.1"/>
</dbReference>
<keyword evidence="6 16" id="KW-0732">Signal</keyword>
<evidence type="ECO:0000313" key="19">
    <source>
        <dbReference type="Proteomes" id="UP000314982"/>
    </source>
</evidence>
<protein>
    <recommendedName>
        <fullName evidence="3">Glypican-3</fullName>
    </recommendedName>
</protein>
<feature type="domain" description="Sleeping Beauty transposase HTH" evidence="17">
    <location>
        <begin position="369"/>
        <end position="409"/>
    </location>
</feature>
<dbReference type="GO" id="GO:0005886">
    <property type="term" value="C:plasma membrane"/>
    <property type="evidence" value="ECO:0007669"/>
    <property type="project" value="UniProtKB-SubCell"/>
</dbReference>
<dbReference type="STRING" id="62062.ENSHHUP00000067906"/>
<keyword evidence="7 14" id="KW-0654">Proteoglycan</keyword>
<dbReference type="Pfam" id="PF01153">
    <property type="entry name" value="Glypican"/>
    <property type="match status" value="1"/>
</dbReference>
<evidence type="ECO:0000256" key="9">
    <source>
        <dbReference type="ARBA" id="ARBA00023157"/>
    </source>
</evidence>
<dbReference type="Gene3D" id="1.10.10.10">
    <property type="entry name" value="Winged helix-like DNA-binding domain superfamily/Winged helix DNA-binding domain"/>
    <property type="match status" value="1"/>
</dbReference>
<keyword evidence="5 14" id="KW-0336">GPI-anchor</keyword>
<keyword evidence="12 14" id="KW-0449">Lipoprotein</keyword>